<evidence type="ECO:0000259" key="1">
    <source>
        <dbReference type="Pfam" id="PF01243"/>
    </source>
</evidence>
<keyword evidence="3" id="KW-1185">Reference proteome</keyword>
<dbReference type="InterPro" id="IPR011576">
    <property type="entry name" value="Pyridox_Oxase_N"/>
</dbReference>
<accession>A0A1G6HL46</accession>
<protein>
    <submittedName>
        <fullName evidence="2">Pyridoxamine 5'-phosphate oxidase</fullName>
    </submittedName>
</protein>
<evidence type="ECO:0000313" key="2">
    <source>
        <dbReference type="EMBL" id="SDB94962.1"/>
    </source>
</evidence>
<dbReference type="InterPro" id="IPR012349">
    <property type="entry name" value="Split_barrel_FMN-bd"/>
</dbReference>
<gene>
    <name evidence="2" type="ORF">SAMN04488112_10153</name>
</gene>
<proteinExistence type="predicted"/>
<reference evidence="2 3" key="1">
    <citation type="submission" date="2016-10" db="EMBL/GenBank/DDBJ databases">
        <authorList>
            <person name="de Groot N.N."/>
        </authorList>
    </citation>
    <scope>NUCLEOTIDE SEQUENCE [LARGE SCALE GENOMIC DNA]</scope>
    <source>
        <strain evidence="2 3">DSM 45514</strain>
    </source>
</reference>
<dbReference type="EMBL" id="FMZA01000001">
    <property type="protein sequence ID" value="SDB94962.1"/>
    <property type="molecule type" value="Genomic_DNA"/>
</dbReference>
<dbReference type="Proteomes" id="UP000199387">
    <property type="component" value="Unassembled WGS sequence"/>
</dbReference>
<feature type="domain" description="Pyridoxamine 5'-phosphate oxidase N-terminal" evidence="1">
    <location>
        <begin position="13"/>
        <end position="136"/>
    </location>
</feature>
<dbReference type="Gene3D" id="2.30.110.10">
    <property type="entry name" value="Electron Transport, Fmn-binding Protein, Chain A"/>
    <property type="match status" value="1"/>
</dbReference>
<name>A0A1G6HL46_9BACL</name>
<dbReference type="STRING" id="1236220.SAMN04488112_10153"/>
<dbReference type="Pfam" id="PF01243">
    <property type="entry name" value="PNPOx_N"/>
    <property type="match status" value="1"/>
</dbReference>
<dbReference type="AlphaFoldDB" id="A0A1G6HL46"/>
<dbReference type="SUPFAM" id="SSF50475">
    <property type="entry name" value="FMN-binding split barrel"/>
    <property type="match status" value="1"/>
</dbReference>
<evidence type="ECO:0000313" key="3">
    <source>
        <dbReference type="Proteomes" id="UP000199387"/>
    </source>
</evidence>
<dbReference type="RefSeq" id="WP_176757714.1">
    <property type="nucleotide sequence ID" value="NZ_FMZA01000001.1"/>
</dbReference>
<organism evidence="2 3">
    <name type="scientific">Melghirimyces thermohalophilus</name>
    <dbReference type="NCBI Taxonomy" id="1236220"/>
    <lineage>
        <taxon>Bacteria</taxon>
        <taxon>Bacillati</taxon>
        <taxon>Bacillota</taxon>
        <taxon>Bacilli</taxon>
        <taxon>Bacillales</taxon>
        <taxon>Thermoactinomycetaceae</taxon>
        <taxon>Melghirimyces</taxon>
    </lineage>
</organism>
<sequence>MQIIRDTKRSFDLAEFLTRPLFAHLATVCEQGPRDSPVWFHWEEGALWMIGTPQDSFPKRIKADPRCAVGIVDFDPKQGRVLHAGFRGWATVEPFDPDIATRLLSRYLGPRQQKWDPRFRDLDQRNQLIRFHPKTVVLRDQSYTPTSGP</sequence>